<dbReference type="AlphaFoldDB" id="A0A4Y3PG00"/>
<protein>
    <recommendedName>
        <fullName evidence="3">DUF3139 domain-containing protein</fullName>
    </recommendedName>
</protein>
<organism evidence="1 2">
    <name type="scientific">Brevibacillus parabrevis</name>
    <dbReference type="NCBI Taxonomy" id="54914"/>
    <lineage>
        <taxon>Bacteria</taxon>
        <taxon>Bacillati</taxon>
        <taxon>Bacillota</taxon>
        <taxon>Bacilli</taxon>
        <taxon>Bacillales</taxon>
        <taxon>Paenibacillaceae</taxon>
        <taxon>Brevibacillus</taxon>
    </lineage>
</organism>
<reference evidence="1 2" key="1">
    <citation type="submission" date="2019-06" db="EMBL/GenBank/DDBJ databases">
        <title>Whole genome shotgun sequence of Brevibacillus parabrevis NBRC 12334.</title>
        <authorList>
            <person name="Hosoyama A."/>
            <person name="Uohara A."/>
            <person name="Ohji S."/>
            <person name="Ichikawa N."/>
        </authorList>
    </citation>
    <scope>NUCLEOTIDE SEQUENCE [LARGE SCALE GENOMIC DNA]</scope>
    <source>
        <strain evidence="1 2">NBRC 12334</strain>
    </source>
</reference>
<evidence type="ECO:0000313" key="2">
    <source>
        <dbReference type="Proteomes" id="UP000316882"/>
    </source>
</evidence>
<evidence type="ECO:0008006" key="3">
    <source>
        <dbReference type="Google" id="ProtNLM"/>
    </source>
</evidence>
<keyword evidence="2" id="KW-1185">Reference proteome</keyword>
<dbReference type="STRING" id="54914.AV540_02170"/>
<comment type="caution">
    <text evidence="1">The sequence shown here is derived from an EMBL/GenBank/DDBJ whole genome shotgun (WGS) entry which is preliminary data.</text>
</comment>
<proteinExistence type="predicted"/>
<evidence type="ECO:0000313" key="1">
    <source>
        <dbReference type="EMBL" id="GEB32384.1"/>
    </source>
</evidence>
<name>A0A4Y3PG00_BREPA</name>
<sequence length="111" mass="11989">MVDATKKSKVIIVSFLAGALLLGFLAYMGMSATSSEHMATIQAVIKEKGGVIEPGGVTAVPADESPFAKSGKGNTIYRIVYKKDGESLTAWYRSENHSSIIKEPEEWILPK</sequence>
<dbReference type="Proteomes" id="UP000316882">
    <property type="component" value="Unassembled WGS sequence"/>
</dbReference>
<gene>
    <name evidence="1" type="ORF">BPA01_19640</name>
</gene>
<dbReference type="EMBL" id="BJMH01000007">
    <property type="protein sequence ID" value="GEB32384.1"/>
    <property type="molecule type" value="Genomic_DNA"/>
</dbReference>
<accession>A0A4Y3PG00</accession>